<feature type="domain" description="Amidohydrolase-related" evidence="1">
    <location>
        <begin position="55"/>
        <end position="413"/>
    </location>
</feature>
<comment type="caution">
    <text evidence="2">The sequence shown here is derived from an EMBL/GenBank/DDBJ whole genome shotgun (WGS) entry which is preliminary data.</text>
</comment>
<accession>A0A7X9QGR6</accession>
<dbReference type="SUPFAM" id="SSF51556">
    <property type="entry name" value="Metallo-dependent hydrolases"/>
    <property type="match status" value="1"/>
</dbReference>
<dbReference type="InterPro" id="IPR032466">
    <property type="entry name" value="Metal_Hydrolase"/>
</dbReference>
<dbReference type="Gene3D" id="3.40.50.10910">
    <property type="entry name" value="Amidohydrolase"/>
    <property type="match status" value="1"/>
</dbReference>
<dbReference type="InterPro" id="IPR011059">
    <property type="entry name" value="Metal-dep_hydrolase_composite"/>
</dbReference>
<dbReference type="InterPro" id="IPR051781">
    <property type="entry name" value="Metallo-dep_Hydrolase"/>
</dbReference>
<dbReference type="Gene3D" id="2.30.40.10">
    <property type="entry name" value="Urease, subunit C, domain 1"/>
    <property type="match status" value="2"/>
</dbReference>
<reference evidence="2 3" key="1">
    <citation type="submission" date="2020-04" db="EMBL/GenBank/DDBJ databases">
        <title>MicrobeNet Type strains.</title>
        <authorList>
            <person name="Nicholson A.C."/>
        </authorList>
    </citation>
    <scope>NUCLEOTIDE SEQUENCE [LARGE SCALE GENOMIC DNA]</scope>
    <source>
        <strain evidence="2 3">DSM 22768</strain>
    </source>
</reference>
<dbReference type="Pfam" id="PF01979">
    <property type="entry name" value="Amidohydro_1"/>
    <property type="match status" value="1"/>
</dbReference>
<dbReference type="PANTHER" id="PTHR43135">
    <property type="entry name" value="ALPHA-D-RIBOSE 1-METHYLPHOSPHONATE 5-TRIPHOSPHATE DIPHOSPHATASE"/>
    <property type="match status" value="1"/>
</dbReference>
<dbReference type="Proteomes" id="UP000532121">
    <property type="component" value="Unassembled WGS sequence"/>
</dbReference>
<gene>
    <name evidence="2" type="ORF">HHO37_04760</name>
</gene>
<evidence type="ECO:0000259" key="1">
    <source>
        <dbReference type="Pfam" id="PF01979"/>
    </source>
</evidence>
<protein>
    <submittedName>
        <fullName evidence="2">Amidohydrolase family protein</fullName>
    </submittedName>
</protein>
<dbReference type="RefSeq" id="WP_193523371.1">
    <property type="nucleotide sequence ID" value="NZ_JABASA010000007.1"/>
</dbReference>
<evidence type="ECO:0000313" key="3">
    <source>
        <dbReference type="Proteomes" id="UP000532121"/>
    </source>
</evidence>
<dbReference type="InterPro" id="IPR057744">
    <property type="entry name" value="OTAase-like"/>
</dbReference>
<evidence type="ECO:0000313" key="2">
    <source>
        <dbReference type="EMBL" id="NMD48999.1"/>
    </source>
</evidence>
<dbReference type="PANTHER" id="PTHR43135:SF3">
    <property type="entry name" value="ALPHA-D-RIBOSE 1-METHYLPHOSPHONATE 5-TRIPHOSPHATE DIPHOSPHATASE"/>
    <property type="match status" value="1"/>
</dbReference>
<proteinExistence type="predicted"/>
<name>A0A7X9QGR6_STRRT</name>
<dbReference type="Gene3D" id="1.20.58.520">
    <property type="entry name" value="Amidohydrolase"/>
    <property type="match status" value="1"/>
</dbReference>
<dbReference type="InterPro" id="IPR006680">
    <property type="entry name" value="Amidohydro-rel"/>
</dbReference>
<dbReference type="CDD" id="cd01299">
    <property type="entry name" value="Met_dep_hydrolase_A"/>
    <property type="match status" value="1"/>
</dbReference>
<sequence length="443" mass="48814">MPATIIRNVQLIHLETAAIDSTHIFINEQGFIEKISPVLPDDFESYHIIEGNNRFVLPGLINLHAHLFGSGNALSVPSNPHLQALFFRLINTQLGKKWLRSIMRKNAQTELQTGVTTIRVVGEGFYQDILLRQQINQGEIIGPTLKVAGPMLSAKDGHGVPFVAIESTSASDYIQNSQQNIEGGVDWIKICITGGVTDAKAIGQAGQVQLSLEEVEAVCQEAHKHGILVAAHAESTKGVRIALKAGVDSIEHGFTMDEEMIQLFKNNPKAYRGYSVLVPTFSPAIPFIKLSRKDLGVTELVYQNGKAIYQGMLESFQQALQNNITIGIGNDASMTLVTHYDFWRELLYCQQLGKLSNQDILRMATSGNAHILGIEDKYGTIAVGKIADILLLEQNPLENLKALTSISLVIKKGIPVDKTPFHRLKKVDRLLEKMDSTASFDKI</sequence>
<organism evidence="2 3">
    <name type="scientific">Streptococcus ratti</name>
    <dbReference type="NCBI Taxonomy" id="1341"/>
    <lineage>
        <taxon>Bacteria</taxon>
        <taxon>Bacillati</taxon>
        <taxon>Bacillota</taxon>
        <taxon>Bacilli</taxon>
        <taxon>Lactobacillales</taxon>
        <taxon>Streptococcaceae</taxon>
        <taxon>Streptococcus</taxon>
    </lineage>
</organism>
<dbReference type="GO" id="GO:0016810">
    <property type="term" value="F:hydrolase activity, acting on carbon-nitrogen (but not peptide) bonds"/>
    <property type="evidence" value="ECO:0007669"/>
    <property type="project" value="InterPro"/>
</dbReference>
<dbReference type="SUPFAM" id="SSF51338">
    <property type="entry name" value="Composite domain of metallo-dependent hydrolases"/>
    <property type="match status" value="1"/>
</dbReference>
<dbReference type="AlphaFoldDB" id="A0A7X9QGR6"/>
<dbReference type="EMBL" id="JABASA010000007">
    <property type="protein sequence ID" value="NMD48999.1"/>
    <property type="molecule type" value="Genomic_DNA"/>
</dbReference>